<dbReference type="Proteomes" id="UP001215598">
    <property type="component" value="Unassembled WGS sequence"/>
</dbReference>
<name>A0AAD7N493_9AGAR</name>
<dbReference type="AlphaFoldDB" id="A0AAD7N493"/>
<sequence length="132" mass="14478">MVLASPELILSLPDLGPNLEDREVQWVQLQPFLEGRGYMLRPRIAGVKGEKPWECEDSVGHLLRPSVLDATRISDGAQVVLKIVDRGSTSANPGPTTEYYRVLQSAVVPVVPVVKVPNSVVLQSGRGYYRAL</sequence>
<dbReference type="EMBL" id="JARKIB010000089">
    <property type="protein sequence ID" value="KAJ7743770.1"/>
    <property type="molecule type" value="Genomic_DNA"/>
</dbReference>
<comment type="caution">
    <text evidence="1">The sequence shown here is derived from an EMBL/GenBank/DDBJ whole genome shotgun (WGS) entry which is preliminary data.</text>
</comment>
<accession>A0AAD7N493</accession>
<evidence type="ECO:0000313" key="2">
    <source>
        <dbReference type="Proteomes" id="UP001215598"/>
    </source>
</evidence>
<evidence type="ECO:0000313" key="1">
    <source>
        <dbReference type="EMBL" id="KAJ7743770.1"/>
    </source>
</evidence>
<protein>
    <submittedName>
        <fullName evidence="1">Uncharacterized protein</fullName>
    </submittedName>
</protein>
<keyword evidence="2" id="KW-1185">Reference proteome</keyword>
<gene>
    <name evidence="1" type="ORF">B0H16DRAFT_1463445</name>
</gene>
<organism evidence="1 2">
    <name type="scientific">Mycena metata</name>
    <dbReference type="NCBI Taxonomy" id="1033252"/>
    <lineage>
        <taxon>Eukaryota</taxon>
        <taxon>Fungi</taxon>
        <taxon>Dikarya</taxon>
        <taxon>Basidiomycota</taxon>
        <taxon>Agaricomycotina</taxon>
        <taxon>Agaricomycetes</taxon>
        <taxon>Agaricomycetidae</taxon>
        <taxon>Agaricales</taxon>
        <taxon>Marasmiineae</taxon>
        <taxon>Mycenaceae</taxon>
        <taxon>Mycena</taxon>
    </lineage>
</organism>
<proteinExistence type="predicted"/>
<reference evidence="1" key="1">
    <citation type="submission" date="2023-03" db="EMBL/GenBank/DDBJ databases">
        <title>Massive genome expansion in bonnet fungi (Mycena s.s.) driven by repeated elements and novel gene families across ecological guilds.</title>
        <authorList>
            <consortium name="Lawrence Berkeley National Laboratory"/>
            <person name="Harder C.B."/>
            <person name="Miyauchi S."/>
            <person name="Viragh M."/>
            <person name="Kuo A."/>
            <person name="Thoen E."/>
            <person name="Andreopoulos B."/>
            <person name="Lu D."/>
            <person name="Skrede I."/>
            <person name="Drula E."/>
            <person name="Henrissat B."/>
            <person name="Morin E."/>
            <person name="Kohler A."/>
            <person name="Barry K."/>
            <person name="LaButti K."/>
            <person name="Morin E."/>
            <person name="Salamov A."/>
            <person name="Lipzen A."/>
            <person name="Mereny Z."/>
            <person name="Hegedus B."/>
            <person name="Baldrian P."/>
            <person name="Stursova M."/>
            <person name="Weitz H."/>
            <person name="Taylor A."/>
            <person name="Grigoriev I.V."/>
            <person name="Nagy L.G."/>
            <person name="Martin F."/>
            <person name="Kauserud H."/>
        </authorList>
    </citation>
    <scope>NUCLEOTIDE SEQUENCE</scope>
    <source>
        <strain evidence="1">CBHHK182m</strain>
    </source>
</reference>